<dbReference type="AlphaFoldDB" id="G3JQ29"/>
<dbReference type="KEGG" id="cmt:CCM_07532"/>
<dbReference type="EMBL" id="JH126404">
    <property type="protein sequence ID" value="EGX89280.1"/>
    <property type="molecule type" value="Genomic_DNA"/>
</dbReference>
<name>G3JQ29_CORMM</name>
<sequence length="77" mass="8518">MPSFKPRHLQLHHIVSDVIQAAAFPHTGSHPGSRGRIRRYPQRCIVALLDPIKMSLIIRLVACPSRRNPSDTTGIAG</sequence>
<reference evidence="1 2" key="1">
    <citation type="journal article" date="2011" name="Genome Biol.">
        <title>Genome sequence of the insect pathogenic fungus Cordyceps militaris, a valued traditional Chinese medicine.</title>
        <authorList>
            <person name="Zheng P."/>
            <person name="Xia Y."/>
            <person name="Xiao G."/>
            <person name="Xiong C."/>
            <person name="Hu X."/>
            <person name="Zhang S."/>
            <person name="Zheng H."/>
            <person name="Huang Y."/>
            <person name="Zhou Y."/>
            <person name="Wang S."/>
            <person name="Zhao G.P."/>
            <person name="Liu X."/>
            <person name="St Leger R.J."/>
            <person name="Wang C."/>
        </authorList>
    </citation>
    <scope>NUCLEOTIDE SEQUENCE [LARGE SCALE GENOMIC DNA]</scope>
    <source>
        <strain evidence="1 2">CM01</strain>
    </source>
</reference>
<dbReference type="VEuPathDB" id="FungiDB:CCM_07532"/>
<dbReference type="Proteomes" id="UP000001610">
    <property type="component" value="Unassembled WGS sequence"/>
</dbReference>
<keyword evidence="2" id="KW-1185">Reference proteome</keyword>
<dbReference type="RefSeq" id="XP_006672736.1">
    <property type="nucleotide sequence ID" value="XM_006672673.1"/>
</dbReference>
<evidence type="ECO:0000313" key="1">
    <source>
        <dbReference type="EMBL" id="EGX89280.1"/>
    </source>
</evidence>
<gene>
    <name evidence="1" type="ORF">CCM_07532</name>
</gene>
<dbReference type="GeneID" id="18169543"/>
<dbReference type="HOGENOM" id="CLU_2637979_0_0_1"/>
<protein>
    <submittedName>
        <fullName evidence="1">Uncharacterized protein</fullName>
    </submittedName>
</protein>
<accession>G3JQ29</accession>
<dbReference type="InParanoid" id="G3JQ29"/>
<evidence type="ECO:0000313" key="2">
    <source>
        <dbReference type="Proteomes" id="UP000001610"/>
    </source>
</evidence>
<organism evidence="1 2">
    <name type="scientific">Cordyceps militaris (strain CM01)</name>
    <name type="common">Caterpillar fungus</name>
    <dbReference type="NCBI Taxonomy" id="983644"/>
    <lineage>
        <taxon>Eukaryota</taxon>
        <taxon>Fungi</taxon>
        <taxon>Dikarya</taxon>
        <taxon>Ascomycota</taxon>
        <taxon>Pezizomycotina</taxon>
        <taxon>Sordariomycetes</taxon>
        <taxon>Hypocreomycetidae</taxon>
        <taxon>Hypocreales</taxon>
        <taxon>Cordycipitaceae</taxon>
        <taxon>Cordyceps</taxon>
    </lineage>
</organism>
<proteinExistence type="predicted"/>